<dbReference type="EMBL" id="JAHRIN010050904">
    <property type="protein sequence ID" value="MEQ2209000.1"/>
    <property type="molecule type" value="Genomic_DNA"/>
</dbReference>
<dbReference type="Pfam" id="PF16553">
    <property type="entry name" value="PUFD"/>
    <property type="match status" value="1"/>
</dbReference>
<comment type="caution">
    <text evidence="5">The sequence shown here is derived from an EMBL/GenBank/DDBJ whole genome shotgun (WGS) entry which is preliminary data.</text>
</comment>
<evidence type="ECO:0000256" key="3">
    <source>
        <dbReference type="SAM" id="MobiDB-lite"/>
    </source>
</evidence>
<feature type="region of interest" description="Disordered" evidence="3">
    <location>
        <begin position="433"/>
        <end position="553"/>
    </location>
</feature>
<dbReference type="SUPFAM" id="SSF48403">
    <property type="entry name" value="Ankyrin repeat"/>
    <property type="match status" value="1"/>
</dbReference>
<feature type="compositionally biased region" description="Polar residues" evidence="3">
    <location>
        <begin position="467"/>
        <end position="478"/>
    </location>
</feature>
<dbReference type="InterPro" id="IPR038227">
    <property type="entry name" value="PUFD_som_sf"/>
</dbReference>
<dbReference type="PANTHER" id="PTHR24117:SF9">
    <property type="entry name" value="BCL-6 COREPRESSOR PCGF1 BINDING DOMAIN-CONTAINING PROTEIN"/>
    <property type="match status" value="1"/>
</dbReference>
<evidence type="ECO:0000256" key="2">
    <source>
        <dbReference type="PROSITE-ProRule" id="PRU00023"/>
    </source>
</evidence>
<feature type="compositionally biased region" description="Basic and acidic residues" evidence="3">
    <location>
        <begin position="569"/>
        <end position="583"/>
    </location>
</feature>
<dbReference type="Proteomes" id="UP001434883">
    <property type="component" value="Unassembled WGS sequence"/>
</dbReference>
<feature type="region of interest" description="Disordered" evidence="3">
    <location>
        <begin position="569"/>
        <end position="593"/>
    </location>
</feature>
<feature type="repeat" description="ANK" evidence="2">
    <location>
        <begin position="236"/>
        <end position="268"/>
    </location>
</feature>
<reference evidence="5 6" key="1">
    <citation type="submission" date="2021-06" db="EMBL/GenBank/DDBJ databases">
        <authorList>
            <person name="Palmer J.M."/>
        </authorList>
    </citation>
    <scope>NUCLEOTIDE SEQUENCE [LARGE SCALE GENOMIC DNA]</scope>
    <source>
        <strain evidence="5 6">XC_2019</strain>
        <tissue evidence="5">Muscle</tissue>
    </source>
</reference>
<dbReference type="InterPro" id="IPR047144">
    <property type="entry name" value="BCOR-like"/>
</dbReference>
<feature type="compositionally biased region" description="Basic and acidic residues" evidence="3">
    <location>
        <begin position="533"/>
        <end position="546"/>
    </location>
</feature>
<dbReference type="InterPro" id="IPR032365">
    <property type="entry name" value="PUFD"/>
</dbReference>
<name>A0ABV0RLN6_9TELE</name>
<dbReference type="PROSITE" id="PS50297">
    <property type="entry name" value="ANK_REP_REGION"/>
    <property type="match status" value="2"/>
</dbReference>
<dbReference type="InterPro" id="IPR036770">
    <property type="entry name" value="Ankyrin_rpt-contain_sf"/>
</dbReference>
<dbReference type="PANTHER" id="PTHR24117">
    <property type="entry name" value="AGAP007537-PB"/>
    <property type="match status" value="1"/>
</dbReference>
<evidence type="ECO:0000256" key="1">
    <source>
        <dbReference type="ARBA" id="ARBA00034703"/>
    </source>
</evidence>
<dbReference type="Pfam" id="PF12796">
    <property type="entry name" value="Ank_2"/>
    <property type="match status" value="1"/>
</dbReference>
<proteinExistence type="inferred from homology"/>
<evidence type="ECO:0000313" key="5">
    <source>
        <dbReference type="EMBL" id="MEQ2209000.1"/>
    </source>
</evidence>
<accession>A0ABV0RLN6</accession>
<feature type="non-terminal residue" evidence="5">
    <location>
        <position position="1"/>
    </location>
</feature>
<gene>
    <name evidence="5" type="ORF">XENOCAPTIV_022174</name>
</gene>
<feature type="region of interest" description="Disordered" evidence="3">
    <location>
        <begin position="113"/>
        <end position="136"/>
    </location>
</feature>
<dbReference type="InterPro" id="IPR002110">
    <property type="entry name" value="Ankyrin_rpt"/>
</dbReference>
<dbReference type="Gene3D" id="1.25.40.20">
    <property type="entry name" value="Ankyrin repeat-containing domain"/>
    <property type="match status" value="1"/>
</dbReference>
<dbReference type="PROSITE" id="PS50088">
    <property type="entry name" value="ANK_REPEAT"/>
    <property type="match status" value="2"/>
</dbReference>
<protein>
    <recommendedName>
        <fullName evidence="4">BCL-6 corepressor PCGF1 binding domain-containing protein</fullName>
    </recommendedName>
</protein>
<feature type="compositionally biased region" description="Low complexity" evidence="3">
    <location>
        <begin position="523"/>
        <end position="532"/>
    </location>
</feature>
<feature type="domain" description="BCL-6 corepressor PCGF1 binding" evidence="4">
    <location>
        <begin position="342"/>
        <end position="429"/>
    </location>
</feature>
<feature type="region of interest" description="Disordered" evidence="3">
    <location>
        <begin position="60"/>
        <end position="91"/>
    </location>
</feature>
<feature type="repeat" description="ANK" evidence="2">
    <location>
        <begin position="203"/>
        <end position="235"/>
    </location>
</feature>
<dbReference type="Gene3D" id="3.10.260.40">
    <property type="entry name" value="BCL-6 corepressor, PCGF1 binding domain"/>
    <property type="match status" value="1"/>
</dbReference>
<keyword evidence="6" id="KW-1185">Reference proteome</keyword>
<feature type="compositionally biased region" description="Basic and acidic residues" evidence="3">
    <location>
        <begin position="122"/>
        <end position="136"/>
    </location>
</feature>
<evidence type="ECO:0000259" key="4">
    <source>
        <dbReference type="Pfam" id="PF16553"/>
    </source>
</evidence>
<keyword evidence="2" id="KW-0040">ANK repeat</keyword>
<feature type="compositionally biased region" description="Pro residues" evidence="3">
    <location>
        <begin position="440"/>
        <end position="451"/>
    </location>
</feature>
<evidence type="ECO:0000313" key="6">
    <source>
        <dbReference type="Proteomes" id="UP001434883"/>
    </source>
</evidence>
<organism evidence="5 6">
    <name type="scientific">Xenoophorus captivus</name>
    <dbReference type="NCBI Taxonomy" id="1517983"/>
    <lineage>
        <taxon>Eukaryota</taxon>
        <taxon>Metazoa</taxon>
        <taxon>Chordata</taxon>
        <taxon>Craniata</taxon>
        <taxon>Vertebrata</taxon>
        <taxon>Euteleostomi</taxon>
        <taxon>Actinopterygii</taxon>
        <taxon>Neopterygii</taxon>
        <taxon>Teleostei</taxon>
        <taxon>Neoteleostei</taxon>
        <taxon>Acanthomorphata</taxon>
        <taxon>Ovalentaria</taxon>
        <taxon>Atherinomorphae</taxon>
        <taxon>Cyprinodontiformes</taxon>
        <taxon>Goodeidae</taxon>
        <taxon>Xenoophorus</taxon>
    </lineage>
</organism>
<comment type="similarity">
    <text evidence="1">Belongs to the BCOR family.</text>
</comment>
<dbReference type="SMART" id="SM00248">
    <property type="entry name" value="ANK"/>
    <property type="match status" value="2"/>
</dbReference>
<sequence>LPFLLSLYLSCSSHLLQQMDNNSGKRRFLNGGSSPSQRPNLNMTINQQRIFSLEPFHQSSIISSRQKRGRDDEGEDEGTTGRPNKKVKPTNDLKKLKVRIELNGLRLNKPRLPGELGQWRPSGEKAADMDRKFSPVRERSEVNGSWSESRFLRRDGPKGSSLTPFAGFRTSQPRSCCMSSHLQEVVLYCLERQLCDVNHRDNAGYCALHEACARGWLGIVRLLIAHGADVNCSSQDGTRPLHDAVENDHVEVVRFLLACGADPTLTTYSGRGPLSMTHSAAMETFLEGLSCKDCDNQIKVTNWDVDQPKVSLEGLVDPLRFPPVRIHPELQGWTCSDGSLMPRNWLLLADVLGRLRMTSRSFRRLFPQLNIQSVPEDEFYRQASLSQLLTGPDEQELASFRPDVKDPLELVEATPELAGMLGSSLEFVNSRWDSLDVSPPSTPSPGPPPCPTQSLPAGPQEEDMSPESRTVKSISGPQHSGCFPPSVKLDSSLWGQQKDEAPTSAKPGLTLTTSWWEPQRPLNPGTNGPGNPDSKKGEQQSRERKISGLTSMKLNSVDGGKMWEQQRLRSRNVETKVVGEEPKPVPIRNKKAGDLNPAHLKEELNSNIWKNQGSKAGTDLDCPDASALTELPLQNRRSEISSCSKLDLWHPEGSKRPGGTTTATNTCEGFSLVGNTLKLDASWQRNLTNVRVHIRDLGMKVAGLQKDIKKVSGKVVGKGSRVKTRS</sequence>